<dbReference type="PANTHER" id="PTHR23303">
    <property type="entry name" value="CARBOXYPEPTIDASE REGULATORY REGION-CONTAINING"/>
    <property type="match status" value="1"/>
</dbReference>
<proteinExistence type="predicted"/>
<reference evidence="2 3" key="1">
    <citation type="journal article" date="2015" name="Genome Announc.">
        <title>Complete Genome of Geobacter pickeringii G13T, a Metal-Reducing Isolate from Sedimentary Kaolin Deposits.</title>
        <authorList>
            <person name="Badalamenti J.P."/>
            <person name="Bond D.R."/>
        </authorList>
    </citation>
    <scope>NUCLEOTIDE SEQUENCE [LARGE SCALE GENOMIC DNA]</scope>
    <source>
        <strain evidence="2 3">G13</strain>
    </source>
</reference>
<dbReference type="InterPro" id="IPR013783">
    <property type="entry name" value="Ig-like_fold"/>
</dbReference>
<dbReference type="InterPro" id="IPR013784">
    <property type="entry name" value="Carb-bd-like_fold"/>
</dbReference>
<evidence type="ECO:0000313" key="3">
    <source>
        <dbReference type="Proteomes" id="UP000057609"/>
    </source>
</evidence>
<sequence>MVKGGSISGTVTDSLTGAGIPGVYVTAIDSNSGMWINGTVTDANGLYTISGLTSGDYKIQFSEYASGYLSKWFNNKAGMTCSDIVHVVQPEAKTGIDAALLKGGSISGKVTNLDTGTGLGSVMVFAEDTKTRRGYGTITLPDGSYSLKGLPNGSFKIRFSLWGYVSLWYSLPSDTDRPIPISITAPLELTGIDAAMTKGLSISGRVSDKSTGAGIEGVYVSAYGQVGALEANYAFTDAAGVYTLTGLKRGPYAVLFSSPGYVNEWYNSSRNRAKATSVLVAAAETTGIDASLEKGGSISGTVTDSTNGAGVRYAQVAAYDTLTGNLADITSTDFRGTYTLSGLPSGTYNVRFDGRWSAMGGYLSSWYKDARTRVDAIPLTVSAPNVLTGIDASLARGGSISGTIKINSCPSPEAVLVRAYDAITGEVVSSSWSWTSFNSNFVINGLPGGNYKIEFDTLDSGFIRQWYKDREDMVHADTIPVSGTENITAIDALLLPGGGSISGIVTDEENKGIAFHEVKLFNAFTQGLVGTSHTDQDGKYFLKGLNTGSYLVFFEGSDQFAGRWFNWKGKKKASVVTVKAPGALSGIDGVLSAASEKASDDDEANDSEDLGRYRKKKSRLVNSTLSHFH</sequence>
<keyword evidence="3" id="KW-1185">Reference proteome</keyword>
<dbReference type="OrthoDB" id="5619324at2"/>
<dbReference type="STRING" id="345632.GPICK_02020"/>
<dbReference type="SUPFAM" id="SSF49478">
    <property type="entry name" value="Cna protein B-type domain"/>
    <property type="match status" value="3"/>
</dbReference>
<organism evidence="2 3">
    <name type="scientific">Geobacter pickeringii</name>
    <dbReference type="NCBI Taxonomy" id="345632"/>
    <lineage>
        <taxon>Bacteria</taxon>
        <taxon>Pseudomonadati</taxon>
        <taxon>Thermodesulfobacteriota</taxon>
        <taxon>Desulfuromonadia</taxon>
        <taxon>Geobacterales</taxon>
        <taxon>Geobacteraceae</taxon>
        <taxon>Geobacter</taxon>
    </lineage>
</organism>
<dbReference type="RefSeq" id="WP_039740083.1">
    <property type="nucleotide sequence ID" value="NZ_CP009788.1"/>
</dbReference>
<dbReference type="HOGENOM" id="CLU_434615_0_0_7"/>
<dbReference type="GO" id="GO:0030246">
    <property type="term" value="F:carbohydrate binding"/>
    <property type="evidence" value="ECO:0007669"/>
    <property type="project" value="InterPro"/>
</dbReference>
<dbReference type="Gene3D" id="2.60.40.1120">
    <property type="entry name" value="Carboxypeptidase-like, regulatory domain"/>
    <property type="match status" value="4"/>
</dbReference>
<dbReference type="SUPFAM" id="SSF49452">
    <property type="entry name" value="Starch-binding domain-like"/>
    <property type="match status" value="1"/>
</dbReference>
<dbReference type="InterPro" id="IPR051417">
    <property type="entry name" value="SDr/BOS_complex"/>
</dbReference>
<dbReference type="Pfam" id="PF13620">
    <property type="entry name" value="CarboxypepD_reg"/>
    <property type="match status" value="4"/>
</dbReference>
<dbReference type="KEGG" id="gpi:GPICK_02020"/>
<dbReference type="EMBL" id="CP009788">
    <property type="protein sequence ID" value="AJE02313.1"/>
    <property type="molecule type" value="Genomic_DNA"/>
</dbReference>
<accession>A0A0B5B716</accession>
<protein>
    <submittedName>
        <fullName evidence="2">Uncharacterized protein</fullName>
    </submittedName>
</protein>
<keyword evidence="1" id="KW-0732">Signal</keyword>
<name>A0A0B5B716_9BACT</name>
<dbReference type="InterPro" id="IPR008969">
    <property type="entry name" value="CarboxyPept-like_regulatory"/>
</dbReference>
<evidence type="ECO:0000313" key="2">
    <source>
        <dbReference type="EMBL" id="AJE02313.1"/>
    </source>
</evidence>
<dbReference type="SUPFAM" id="SSF49464">
    <property type="entry name" value="Carboxypeptidase regulatory domain-like"/>
    <property type="match status" value="1"/>
</dbReference>
<evidence type="ECO:0000256" key="1">
    <source>
        <dbReference type="ARBA" id="ARBA00022729"/>
    </source>
</evidence>
<dbReference type="Proteomes" id="UP000057609">
    <property type="component" value="Chromosome"/>
</dbReference>
<dbReference type="Gene3D" id="2.60.40.10">
    <property type="entry name" value="Immunoglobulins"/>
    <property type="match status" value="1"/>
</dbReference>
<dbReference type="AlphaFoldDB" id="A0A0B5B716"/>
<gene>
    <name evidence="2" type="ORF">GPICK_02020</name>
</gene>